<reference evidence="3 4" key="1">
    <citation type="submission" date="2013-08" db="EMBL/GenBank/DDBJ databases">
        <title>The genome sequence of Knoellia aerolata.</title>
        <authorList>
            <person name="Zhu W."/>
            <person name="Wang G."/>
        </authorList>
    </citation>
    <scope>NUCLEOTIDE SEQUENCE [LARGE SCALE GENOMIC DNA]</scope>
    <source>
        <strain evidence="3 4">DSM 18566</strain>
    </source>
</reference>
<sequence length="439" mass="44064">MSCEGPNKLNPLCLIQGSVNDAAAGAATSAFSHIAGYFGEASVKATTWLWEQIDEATTLDLTSPNLLREMAITGAIAAVLCVGLFAIQLIRAVLRQEPGGLQRALSGLVTATLGTALALAATRVLLAAVDALSAGVVQATMDTNVAGLGAKLTVARLTSQSNPAVVLLLSLVTLAAVVIVWAAMLARKLMLLVAAVLAPIAFAGAAADFSRAWVRRWIEFVVAMIASKLLLVLILSIGVFVLEGAGQAGDGATQQATQLIGGSLVLLMGGLAPWVSIKMFSFAGESIHAAHAAASQTGTGARSVAAAPQKVAAIRATGRALLPAMAATGGAGAAAGLAAGGRQMAQRRPGPLENAPHPGHQQAAHGRGPSNRSAGAVESRGPAAASAATNATTPAEFTLREPPRGGASGSGPPTHTTPPASGPQPTSPSQGPHQPPQKN</sequence>
<comment type="caution">
    <text evidence="3">The sequence shown here is derived from an EMBL/GenBank/DDBJ whole genome shotgun (WGS) entry which is preliminary data.</text>
</comment>
<protein>
    <recommendedName>
        <fullName evidence="5">Conjugal transfer protein TrbL</fullName>
    </recommendedName>
</protein>
<dbReference type="eggNOG" id="ENOG5032SPX">
    <property type="taxonomic scope" value="Bacteria"/>
</dbReference>
<name>A0A0A0JTT8_9MICO</name>
<evidence type="ECO:0000256" key="2">
    <source>
        <dbReference type="SAM" id="Phobius"/>
    </source>
</evidence>
<dbReference type="RefSeq" id="WP_035937900.1">
    <property type="nucleotide sequence ID" value="NZ_AVPL01000030.1"/>
</dbReference>
<feature type="compositionally biased region" description="Low complexity" evidence="1">
    <location>
        <begin position="383"/>
        <end position="395"/>
    </location>
</feature>
<keyword evidence="4" id="KW-1185">Reference proteome</keyword>
<evidence type="ECO:0000313" key="3">
    <source>
        <dbReference type="EMBL" id="KGN40840.1"/>
    </source>
</evidence>
<dbReference type="OrthoDB" id="5181663at2"/>
<feature type="transmembrane region" description="Helical" evidence="2">
    <location>
        <begin position="259"/>
        <end position="277"/>
    </location>
</feature>
<gene>
    <name evidence="3" type="ORF">N801_11040</name>
</gene>
<dbReference type="EMBL" id="AVPL01000030">
    <property type="protein sequence ID" value="KGN40840.1"/>
    <property type="molecule type" value="Genomic_DNA"/>
</dbReference>
<dbReference type="Proteomes" id="UP000030013">
    <property type="component" value="Unassembled WGS sequence"/>
</dbReference>
<feature type="transmembrane region" description="Helical" evidence="2">
    <location>
        <begin position="189"/>
        <end position="210"/>
    </location>
</feature>
<keyword evidence="2" id="KW-0472">Membrane</keyword>
<feature type="compositionally biased region" description="Low complexity" evidence="1">
    <location>
        <begin position="410"/>
        <end position="419"/>
    </location>
</feature>
<evidence type="ECO:0000256" key="1">
    <source>
        <dbReference type="SAM" id="MobiDB-lite"/>
    </source>
</evidence>
<proteinExistence type="predicted"/>
<keyword evidence="2" id="KW-0812">Transmembrane</keyword>
<feature type="transmembrane region" description="Helical" evidence="2">
    <location>
        <begin position="217"/>
        <end position="239"/>
    </location>
</feature>
<evidence type="ECO:0008006" key="5">
    <source>
        <dbReference type="Google" id="ProtNLM"/>
    </source>
</evidence>
<dbReference type="STRING" id="1385519.N801_11040"/>
<evidence type="ECO:0000313" key="4">
    <source>
        <dbReference type="Proteomes" id="UP000030013"/>
    </source>
</evidence>
<organism evidence="3 4">
    <name type="scientific">Knoellia aerolata DSM 18566</name>
    <dbReference type="NCBI Taxonomy" id="1385519"/>
    <lineage>
        <taxon>Bacteria</taxon>
        <taxon>Bacillati</taxon>
        <taxon>Actinomycetota</taxon>
        <taxon>Actinomycetes</taxon>
        <taxon>Micrococcales</taxon>
        <taxon>Intrasporangiaceae</taxon>
        <taxon>Knoellia</taxon>
    </lineage>
</organism>
<dbReference type="AlphaFoldDB" id="A0A0A0JTT8"/>
<keyword evidence="2" id="KW-1133">Transmembrane helix</keyword>
<feature type="transmembrane region" description="Helical" evidence="2">
    <location>
        <begin position="70"/>
        <end position="93"/>
    </location>
</feature>
<feature type="region of interest" description="Disordered" evidence="1">
    <location>
        <begin position="338"/>
        <end position="439"/>
    </location>
</feature>
<accession>A0A0A0JTT8</accession>
<feature type="compositionally biased region" description="Low complexity" evidence="1">
    <location>
        <begin position="338"/>
        <end position="351"/>
    </location>
</feature>
<feature type="transmembrane region" description="Helical" evidence="2">
    <location>
        <begin position="164"/>
        <end position="183"/>
    </location>
</feature>
<feature type="transmembrane region" description="Helical" evidence="2">
    <location>
        <begin position="105"/>
        <end position="126"/>
    </location>
</feature>